<evidence type="ECO:0000313" key="1">
    <source>
        <dbReference type="EMBL" id="MFC7070647.1"/>
    </source>
</evidence>
<dbReference type="RefSeq" id="WP_390210922.1">
    <property type="nucleotide sequence ID" value="NZ_JBHTAH010000012.1"/>
</dbReference>
<sequence length="125" mass="14556">MSKTSDGTFTHVRGELAWTIAMNRKPSEAIAMTEHLHAADHGRFKLLGLTDDCEIALFWDHVFRRVVEAGFDADGVDDLRDPETDEFERYEGRRDYIRQADLKAWDLVHPRHQWLLRHAARDGVR</sequence>
<dbReference type="AlphaFoldDB" id="A0ABD5WFS8"/>
<organism evidence="1 2">
    <name type="scientific">Halobaculum lipolyticum</name>
    <dbReference type="NCBI Taxonomy" id="3032001"/>
    <lineage>
        <taxon>Archaea</taxon>
        <taxon>Methanobacteriati</taxon>
        <taxon>Methanobacteriota</taxon>
        <taxon>Stenosarchaea group</taxon>
        <taxon>Halobacteria</taxon>
        <taxon>Halobacteriales</taxon>
        <taxon>Haloferacaceae</taxon>
        <taxon>Halobaculum</taxon>
    </lineage>
</organism>
<dbReference type="Proteomes" id="UP001596461">
    <property type="component" value="Unassembled WGS sequence"/>
</dbReference>
<comment type="caution">
    <text evidence="1">The sequence shown here is derived from an EMBL/GenBank/DDBJ whole genome shotgun (WGS) entry which is preliminary data.</text>
</comment>
<name>A0ABD5WFS8_9EURY</name>
<reference evidence="1 2" key="1">
    <citation type="journal article" date="2019" name="Int. J. Syst. Evol. Microbiol.">
        <title>The Global Catalogue of Microorganisms (GCM) 10K type strain sequencing project: providing services to taxonomists for standard genome sequencing and annotation.</title>
        <authorList>
            <consortium name="The Broad Institute Genomics Platform"/>
            <consortium name="The Broad Institute Genome Sequencing Center for Infectious Disease"/>
            <person name="Wu L."/>
            <person name="Ma J."/>
        </authorList>
    </citation>
    <scope>NUCLEOTIDE SEQUENCE [LARGE SCALE GENOMIC DNA]</scope>
    <source>
        <strain evidence="1 2">DT31</strain>
    </source>
</reference>
<accession>A0ABD5WFS8</accession>
<gene>
    <name evidence="1" type="ORF">ACFQL9_13415</name>
</gene>
<proteinExistence type="predicted"/>
<evidence type="ECO:0000313" key="2">
    <source>
        <dbReference type="Proteomes" id="UP001596461"/>
    </source>
</evidence>
<protein>
    <submittedName>
        <fullName evidence="1">Uncharacterized protein</fullName>
    </submittedName>
</protein>
<dbReference type="EMBL" id="JBHTAH010000012">
    <property type="protein sequence ID" value="MFC7070647.1"/>
    <property type="molecule type" value="Genomic_DNA"/>
</dbReference>
<keyword evidence="2" id="KW-1185">Reference proteome</keyword>